<dbReference type="Pfam" id="PF10230">
    <property type="entry name" value="LIDHydrolase"/>
    <property type="match status" value="1"/>
</dbReference>
<dbReference type="EMBL" id="LN719426">
    <property type="protein sequence ID" value="CEP08271.1"/>
    <property type="molecule type" value="Genomic_DNA"/>
</dbReference>
<comment type="similarity">
    <text evidence="2">Belongs to the AB hydrolase superfamily. LDAH family.</text>
</comment>
<dbReference type="PANTHER" id="PTHR13390">
    <property type="entry name" value="LIPASE"/>
    <property type="match status" value="1"/>
</dbReference>
<reference evidence="5 6" key="1">
    <citation type="submission" date="2014-09" db="EMBL/GenBank/DDBJ databases">
        <authorList>
            <person name="Ellenberger Sabrina"/>
        </authorList>
    </citation>
    <scope>NUCLEOTIDE SEQUENCE [LARGE SCALE GENOMIC DNA]</scope>
    <source>
        <strain evidence="5 6">CBS 412.66</strain>
    </source>
</reference>
<dbReference type="GO" id="GO:0016298">
    <property type="term" value="F:lipase activity"/>
    <property type="evidence" value="ECO:0007669"/>
    <property type="project" value="InterPro"/>
</dbReference>
<evidence type="ECO:0000256" key="1">
    <source>
        <dbReference type="ARBA" id="ARBA00004502"/>
    </source>
</evidence>
<evidence type="ECO:0000256" key="3">
    <source>
        <dbReference type="ARBA" id="ARBA00022677"/>
    </source>
</evidence>
<dbReference type="Proteomes" id="UP000054107">
    <property type="component" value="Unassembled WGS sequence"/>
</dbReference>
<proteinExistence type="inferred from homology"/>
<dbReference type="InterPro" id="IPR019363">
    <property type="entry name" value="LDAH"/>
</dbReference>
<keyword evidence="6" id="KW-1185">Reference proteome</keyword>
<dbReference type="STRING" id="35722.A0A0B7MQM8"/>
<evidence type="ECO:0000313" key="6">
    <source>
        <dbReference type="Proteomes" id="UP000054107"/>
    </source>
</evidence>
<dbReference type="SUPFAM" id="SSF53474">
    <property type="entry name" value="alpha/beta-Hydrolases"/>
    <property type="match status" value="1"/>
</dbReference>
<dbReference type="Gene3D" id="3.40.50.1820">
    <property type="entry name" value="alpha/beta hydrolase"/>
    <property type="match status" value="1"/>
</dbReference>
<sequence length="314" mass="35348">MQALMRNSLICSPLRAVWEVSGYQTETLLWPASAKAKTILLFIPGNPGLVEYYTSFLQGVHCKINSPSFEIIGVSHKGHSVNYHENNAGDNTLYSLEDQIQHKVDCLEALRRENGPDTKFILMGHSIGSYIAAAVLKKRPNHGIAKIIALFPTLHEIAITPNGVNINRLVNRVPAFVFGIAGSVMSCLAPPVRQFLVKTATGQEGEGLQVTAHQLLHNHVLKNVVTMARFEMETVKELDHDFYTEHLDKFIMYYSANDKWAPKDHYDYMTKHFPEGKIHLCSENIPHAFCLEPKHVDYMIEKVGSWIHSDVDNS</sequence>
<evidence type="ECO:0000313" key="5">
    <source>
        <dbReference type="EMBL" id="CEP08271.1"/>
    </source>
</evidence>
<dbReference type="OrthoDB" id="448051at2759"/>
<protein>
    <recommendedName>
        <fullName evidence="7">Serine aminopeptidase S33 domain-containing protein</fullName>
    </recommendedName>
</protein>
<dbReference type="PANTHER" id="PTHR13390:SF0">
    <property type="entry name" value="LIPID DROPLET-ASSOCIATED HYDROLASE"/>
    <property type="match status" value="1"/>
</dbReference>
<dbReference type="GO" id="GO:0019915">
    <property type="term" value="P:lipid storage"/>
    <property type="evidence" value="ECO:0007669"/>
    <property type="project" value="InterPro"/>
</dbReference>
<accession>A0A0B7MQM8</accession>
<keyword evidence="3" id="KW-0551">Lipid droplet</keyword>
<comment type="subcellular location">
    <subcellularLocation>
        <location evidence="1">Lipid droplet</location>
    </subcellularLocation>
</comment>
<organism evidence="5 6">
    <name type="scientific">Parasitella parasitica</name>
    <dbReference type="NCBI Taxonomy" id="35722"/>
    <lineage>
        <taxon>Eukaryota</taxon>
        <taxon>Fungi</taxon>
        <taxon>Fungi incertae sedis</taxon>
        <taxon>Mucoromycota</taxon>
        <taxon>Mucoromycotina</taxon>
        <taxon>Mucoromycetes</taxon>
        <taxon>Mucorales</taxon>
        <taxon>Mucorineae</taxon>
        <taxon>Mucoraceae</taxon>
        <taxon>Parasitella</taxon>
    </lineage>
</organism>
<dbReference type="InterPro" id="IPR029058">
    <property type="entry name" value="AB_hydrolase_fold"/>
</dbReference>
<evidence type="ECO:0008006" key="7">
    <source>
        <dbReference type="Google" id="ProtNLM"/>
    </source>
</evidence>
<dbReference type="GO" id="GO:0005811">
    <property type="term" value="C:lipid droplet"/>
    <property type="evidence" value="ECO:0007669"/>
    <property type="project" value="UniProtKB-SubCell"/>
</dbReference>
<gene>
    <name evidence="5" type="primary">PARPA_01582.1 scaffold 1359</name>
</gene>
<evidence type="ECO:0000256" key="4">
    <source>
        <dbReference type="ARBA" id="ARBA00022801"/>
    </source>
</evidence>
<evidence type="ECO:0000256" key="2">
    <source>
        <dbReference type="ARBA" id="ARBA00008300"/>
    </source>
</evidence>
<dbReference type="AlphaFoldDB" id="A0A0B7MQM8"/>
<name>A0A0B7MQM8_9FUNG</name>
<keyword evidence="4" id="KW-0378">Hydrolase</keyword>